<dbReference type="PRINTS" id="PR00412">
    <property type="entry name" value="EPOXHYDRLASE"/>
</dbReference>
<dbReference type="GO" id="GO:0097176">
    <property type="term" value="P:epoxide metabolic process"/>
    <property type="evidence" value="ECO:0007669"/>
    <property type="project" value="TreeGrafter"/>
</dbReference>
<dbReference type="PANTHER" id="PTHR21661">
    <property type="entry name" value="EPOXIDE HYDROLASE 1-RELATED"/>
    <property type="match status" value="1"/>
</dbReference>
<reference evidence="8" key="1">
    <citation type="submission" date="2020-08" db="EMBL/GenBank/DDBJ databases">
        <title>Genome sequencing and assembly of the red palm weevil Rhynchophorus ferrugineus.</title>
        <authorList>
            <person name="Dias G.B."/>
            <person name="Bergman C.M."/>
            <person name="Manee M."/>
        </authorList>
    </citation>
    <scope>NUCLEOTIDE SEQUENCE</scope>
    <source>
        <strain evidence="8">AA-2017</strain>
        <tissue evidence="8">Whole larva</tissue>
    </source>
</reference>
<dbReference type="InterPro" id="IPR010497">
    <property type="entry name" value="Epoxide_hydro_N"/>
</dbReference>
<keyword evidence="5" id="KW-0058">Aromatic hydrocarbons catabolism</keyword>
<dbReference type="InterPro" id="IPR000639">
    <property type="entry name" value="Epox_hydrolase-like"/>
</dbReference>
<proteinExistence type="inferred from homology"/>
<evidence type="ECO:0000259" key="7">
    <source>
        <dbReference type="Pfam" id="PF06441"/>
    </source>
</evidence>
<dbReference type="GO" id="GO:0033961">
    <property type="term" value="F:cis-stilbene-oxide hydrolase activity"/>
    <property type="evidence" value="ECO:0007669"/>
    <property type="project" value="UniProtKB-EC"/>
</dbReference>
<dbReference type="AlphaFoldDB" id="A0A834IKY7"/>
<evidence type="ECO:0000256" key="2">
    <source>
        <dbReference type="ARBA" id="ARBA00004111"/>
    </source>
</evidence>
<sequence>DIDDLKWRLEHTRPLQPPLEGIAQEYGMNTNLLKKVIEFWKTEYNWKERETFLNKYPQYKTKIQGLDIHYIHVKPENPGNKKVLPLLIIHGWPGSVREFYDVIPIFTTAKDDRDFVFEVIAPSIPGYGFSQAASKPGLSAAHVAIIMNNLMKRLGFASFYCQGGDFGAIILQNLCVLHPECILGYHTNMAYVSTPLSYIKYVVCTLWPELIVRAEHKDRVYPLLEKIEHRIRETGYLHLQATKPDSLGVGMTDSPAGLAAYILEKFTTGTDRSWQQRPDGGLLEKFTYTDLLDNIMIYWWSGTATSSFR</sequence>
<feature type="domain" description="Epoxide hydrolase N-terminal" evidence="7">
    <location>
        <begin position="1"/>
        <end position="99"/>
    </location>
</feature>
<dbReference type="InterPro" id="IPR016292">
    <property type="entry name" value="Epoxide_hydrolase"/>
</dbReference>
<comment type="catalytic activity">
    <reaction evidence="1">
        <text>1-(4-methoxyphenyl)-N-methyl-N-[(3-methyloxetan-3-yl)methyl]methanamine + H2O = 2-{[(4-methoxybenzyl)(methyl)amino]methyl}-2-methylpropane-1,3-diol</text>
        <dbReference type="Rhea" id="RHEA:55764"/>
        <dbReference type="ChEBI" id="CHEBI:15377"/>
        <dbReference type="ChEBI" id="CHEBI:139161"/>
        <dbReference type="ChEBI" id="CHEBI:139164"/>
        <dbReference type="EC" id="3.3.2.9"/>
    </reaction>
</comment>
<dbReference type="Pfam" id="PF06441">
    <property type="entry name" value="EHN"/>
    <property type="match status" value="1"/>
</dbReference>
<evidence type="ECO:0000256" key="3">
    <source>
        <dbReference type="ARBA" id="ARBA00010088"/>
    </source>
</evidence>
<evidence type="ECO:0000256" key="1">
    <source>
        <dbReference type="ARBA" id="ARBA00000221"/>
    </source>
</evidence>
<keyword evidence="9" id="KW-1185">Reference proteome</keyword>
<evidence type="ECO:0000256" key="4">
    <source>
        <dbReference type="ARBA" id="ARBA00012091"/>
    </source>
</evidence>
<feature type="non-terminal residue" evidence="8">
    <location>
        <position position="309"/>
    </location>
</feature>
<feature type="non-terminal residue" evidence="8">
    <location>
        <position position="1"/>
    </location>
</feature>
<evidence type="ECO:0000313" key="8">
    <source>
        <dbReference type="EMBL" id="KAF7275877.1"/>
    </source>
</evidence>
<dbReference type="Proteomes" id="UP000625711">
    <property type="component" value="Unassembled WGS sequence"/>
</dbReference>
<evidence type="ECO:0000256" key="6">
    <source>
        <dbReference type="ARBA" id="ARBA00022801"/>
    </source>
</evidence>
<comment type="similarity">
    <text evidence="3">Belongs to the peptidase S33 family.</text>
</comment>
<dbReference type="SUPFAM" id="SSF53474">
    <property type="entry name" value="alpha/beta-Hydrolases"/>
    <property type="match status" value="1"/>
</dbReference>
<dbReference type="Gene3D" id="3.40.50.1820">
    <property type="entry name" value="alpha/beta hydrolase"/>
    <property type="match status" value="1"/>
</dbReference>
<protein>
    <recommendedName>
        <fullName evidence="4">microsomal epoxide hydrolase</fullName>
        <ecNumber evidence="4">3.3.2.9</ecNumber>
    </recommendedName>
</protein>
<dbReference type="PIRSF" id="PIRSF001112">
    <property type="entry name" value="Epoxide_hydrolase"/>
    <property type="match status" value="1"/>
</dbReference>
<organism evidence="8 9">
    <name type="scientific">Rhynchophorus ferrugineus</name>
    <name type="common">Red palm weevil</name>
    <name type="synonym">Curculio ferrugineus</name>
    <dbReference type="NCBI Taxonomy" id="354439"/>
    <lineage>
        <taxon>Eukaryota</taxon>
        <taxon>Metazoa</taxon>
        <taxon>Ecdysozoa</taxon>
        <taxon>Arthropoda</taxon>
        <taxon>Hexapoda</taxon>
        <taxon>Insecta</taxon>
        <taxon>Pterygota</taxon>
        <taxon>Neoptera</taxon>
        <taxon>Endopterygota</taxon>
        <taxon>Coleoptera</taxon>
        <taxon>Polyphaga</taxon>
        <taxon>Cucujiformia</taxon>
        <taxon>Curculionidae</taxon>
        <taxon>Dryophthorinae</taxon>
        <taxon>Rhynchophorus</taxon>
    </lineage>
</organism>
<comment type="caution">
    <text evidence="8">The sequence shown here is derived from an EMBL/GenBank/DDBJ whole genome shotgun (WGS) entry which is preliminary data.</text>
</comment>
<dbReference type="PANTHER" id="PTHR21661:SF35">
    <property type="entry name" value="EPOXIDE HYDROLASE"/>
    <property type="match status" value="1"/>
</dbReference>
<accession>A0A834IKY7</accession>
<name>A0A834IKY7_RHYFE</name>
<dbReference type="EMBL" id="JAACXV010008901">
    <property type="protein sequence ID" value="KAF7275877.1"/>
    <property type="molecule type" value="Genomic_DNA"/>
</dbReference>
<evidence type="ECO:0000313" key="9">
    <source>
        <dbReference type="Proteomes" id="UP000625711"/>
    </source>
</evidence>
<dbReference type="EC" id="3.3.2.9" evidence="4"/>
<gene>
    <name evidence="8" type="ORF">GWI33_011183</name>
</gene>
<comment type="subcellular location">
    <subcellularLocation>
        <location evidence="2">Microsome membrane</location>
        <topology evidence="2">Single-pass membrane protein</topology>
    </subcellularLocation>
</comment>
<dbReference type="OrthoDB" id="7130006at2759"/>
<dbReference type="InterPro" id="IPR029058">
    <property type="entry name" value="AB_hydrolase_fold"/>
</dbReference>
<evidence type="ECO:0000256" key="5">
    <source>
        <dbReference type="ARBA" id="ARBA00022797"/>
    </source>
</evidence>
<keyword evidence="6" id="KW-0378">Hydrolase</keyword>